<dbReference type="AlphaFoldDB" id="A0A0P1EGV9"/>
<proteinExistence type="predicted"/>
<gene>
    <name evidence="1" type="ORF">RUA4292_03403</name>
</gene>
<protein>
    <submittedName>
        <fullName evidence="1">Uncharacterized protein</fullName>
    </submittedName>
</protein>
<accession>A0A0P1EGV9</accession>
<dbReference type="RefSeq" id="WP_233493479.1">
    <property type="nucleotide sequence ID" value="NZ_CYPU01000066.1"/>
</dbReference>
<evidence type="ECO:0000313" key="2">
    <source>
        <dbReference type="Proteomes" id="UP000050783"/>
    </source>
</evidence>
<dbReference type="EMBL" id="CYPU01000066">
    <property type="protein sequence ID" value="CUH49208.1"/>
    <property type="molecule type" value="Genomic_DNA"/>
</dbReference>
<name>A0A0P1EGV9_9RHOB</name>
<dbReference type="Proteomes" id="UP000050783">
    <property type="component" value="Unassembled WGS sequence"/>
</dbReference>
<organism evidence="1 2">
    <name type="scientific">Ruegeria atlantica</name>
    <dbReference type="NCBI Taxonomy" id="81569"/>
    <lineage>
        <taxon>Bacteria</taxon>
        <taxon>Pseudomonadati</taxon>
        <taxon>Pseudomonadota</taxon>
        <taxon>Alphaproteobacteria</taxon>
        <taxon>Rhodobacterales</taxon>
        <taxon>Roseobacteraceae</taxon>
        <taxon>Ruegeria</taxon>
    </lineage>
</organism>
<evidence type="ECO:0000313" key="1">
    <source>
        <dbReference type="EMBL" id="CUH49208.1"/>
    </source>
</evidence>
<dbReference type="GeneID" id="69258351"/>
<reference evidence="1 2" key="1">
    <citation type="submission" date="2015-09" db="EMBL/GenBank/DDBJ databases">
        <authorList>
            <consortium name="Swine Surveillance"/>
        </authorList>
    </citation>
    <scope>NUCLEOTIDE SEQUENCE [LARGE SCALE GENOMIC DNA]</scope>
    <source>
        <strain evidence="1 2">CECT 4292</strain>
    </source>
</reference>
<sequence length="63" mass="6895">MASQRHIFVTLRCQTTSNQSKFTAKCRSVSGTNQAPLGLSDGSVELEVISVVEMAFLFEMVVN</sequence>